<comment type="caution">
    <text evidence="1">The sequence shown here is derived from an EMBL/GenBank/DDBJ whole genome shotgun (WGS) entry which is preliminary data.</text>
</comment>
<protein>
    <submittedName>
        <fullName evidence="1">Uncharacterized protein</fullName>
    </submittedName>
</protein>
<dbReference type="EMBL" id="JAULUE010002061">
    <property type="protein sequence ID" value="KAK5883050.1"/>
    <property type="molecule type" value="Genomic_DNA"/>
</dbReference>
<evidence type="ECO:0000313" key="2">
    <source>
        <dbReference type="Proteomes" id="UP001335648"/>
    </source>
</evidence>
<gene>
    <name evidence="1" type="ORF">CesoFtcFv8_019420</name>
</gene>
<dbReference type="Proteomes" id="UP001335648">
    <property type="component" value="Unassembled WGS sequence"/>
</dbReference>
<reference evidence="1 2" key="1">
    <citation type="journal article" date="2023" name="Mol. Biol. Evol.">
        <title>Genomics of Secondarily Temperate Adaptation in the Only Non-Antarctic Icefish.</title>
        <authorList>
            <person name="Rivera-Colon A.G."/>
            <person name="Rayamajhi N."/>
            <person name="Minhas B.F."/>
            <person name="Madrigal G."/>
            <person name="Bilyk K.T."/>
            <person name="Yoon V."/>
            <person name="Hune M."/>
            <person name="Gregory S."/>
            <person name="Cheng C.H.C."/>
            <person name="Catchen J.M."/>
        </authorList>
    </citation>
    <scope>NUCLEOTIDE SEQUENCE [LARGE SCALE GENOMIC DNA]</scope>
    <source>
        <strain evidence="1">JC2023a</strain>
    </source>
</reference>
<sequence>MSQRPGTCRQVLTVCEVLHDLIRLRYPAPHSTMEDLEEQHLSVIPLPGLPGPLLYLEGWFGAIPKGDAVLIPTEQ</sequence>
<dbReference type="AlphaFoldDB" id="A0AAN8BEI2"/>
<organism evidence="1 2">
    <name type="scientific">Champsocephalus esox</name>
    <name type="common">pike icefish</name>
    <dbReference type="NCBI Taxonomy" id="159716"/>
    <lineage>
        <taxon>Eukaryota</taxon>
        <taxon>Metazoa</taxon>
        <taxon>Chordata</taxon>
        <taxon>Craniata</taxon>
        <taxon>Vertebrata</taxon>
        <taxon>Euteleostomi</taxon>
        <taxon>Actinopterygii</taxon>
        <taxon>Neopterygii</taxon>
        <taxon>Teleostei</taxon>
        <taxon>Neoteleostei</taxon>
        <taxon>Acanthomorphata</taxon>
        <taxon>Eupercaria</taxon>
        <taxon>Perciformes</taxon>
        <taxon>Notothenioidei</taxon>
        <taxon>Channichthyidae</taxon>
        <taxon>Champsocephalus</taxon>
    </lineage>
</organism>
<evidence type="ECO:0000313" key="1">
    <source>
        <dbReference type="EMBL" id="KAK5883050.1"/>
    </source>
</evidence>
<accession>A0AAN8BEI2</accession>
<proteinExistence type="predicted"/>
<keyword evidence="2" id="KW-1185">Reference proteome</keyword>
<name>A0AAN8BEI2_9TELE</name>